<dbReference type="Pfam" id="PF13895">
    <property type="entry name" value="Ig_2"/>
    <property type="match status" value="2"/>
</dbReference>
<evidence type="ECO:0000313" key="4">
    <source>
        <dbReference type="Proteomes" id="UP000515150"/>
    </source>
</evidence>
<evidence type="ECO:0000256" key="2">
    <source>
        <dbReference type="SAM" id="SignalP"/>
    </source>
</evidence>
<dbReference type="PROSITE" id="PS50835">
    <property type="entry name" value="IG_LIKE"/>
    <property type="match status" value="2"/>
</dbReference>
<keyword evidence="1" id="KW-0812">Transmembrane</keyword>
<evidence type="ECO:0000259" key="3">
    <source>
        <dbReference type="PROSITE" id="PS50835"/>
    </source>
</evidence>
<protein>
    <submittedName>
        <fullName evidence="5">Sialoadhesin-like</fullName>
    </submittedName>
</protein>
<dbReference type="RefSeq" id="XP_055366848.1">
    <property type="nucleotide sequence ID" value="XM_055510873.1"/>
</dbReference>
<dbReference type="PANTHER" id="PTHR46013:SF4">
    <property type="entry name" value="B-CELL RECEPTOR CD22-RELATED"/>
    <property type="match status" value="1"/>
</dbReference>
<keyword evidence="1" id="KW-0472">Membrane</keyword>
<gene>
    <name evidence="5" type="primary">LOC114859996</name>
</gene>
<evidence type="ECO:0000313" key="5">
    <source>
        <dbReference type="RefSeq" id="XP_055366848.1"/>
    </source>
</evidence>
<dbReference type="SMART" id="SM00408">
    <property type="entry name" value="IGc2"/>
    <property type="match status" value="2"/>
</dbReference>
<feature type="domain" description="Ig-like" evidence="3">
    <location>
        <begin position="136"/>
        <end position="213"/>
    </location>
</feature>
<reference evidence="5" key="1">
    <citation type="submission" date="2025-08" db="UniProtKB">
        <authorList>
            <consortium name="RefSeq"/>
        </authorList>
    </citation>
    <scope>IDENTIFICATION</scope>
</reference>
<dbReference type="Gene3D" id="2.60.40.10">
    <property type="entry name" value="Immunoglobulins"/>
    <property type="match status" value="3"/>
</dbReference>
<dbReference type="SUPFAM" id="SSF48726">
    <property type="entry name" value="Immunoglobulin"/>
    <property type="match status" value="3"/>
</dbReference>
<sequence>MCIQHVQLSWTVMLLLLPGVCSQWRVEYEQQQICALKGSSVLVPCSFYYPSRMKVQSVKWGHGDHIYLGPFMYDSESNNTSPRYQYVGDALHNCSLKIQEVEQSDAGKHAFRFTAGRAGGPVDGYTGSAGSRLEVADLTITVEGTDGDETPKEGDAVKLTCSNQCDVNGLSSFTWWKDGQLVHEGPVLHLSNISYTDSGNYSCSPNAQRRPTSEVIAIDVEYGPKNIWVSVRPSTDVDAGGSFGLVCSSTAKPAVEDYTWFKRGDSEVIVGNGPELNVVDVHLQDGGQYICRVTNKHGRLNSSVVTIKVKAYWPTFTRDALIIAAVATLTVTVTILFITRRCCKRKTRAPRIIRETERVEDAENAIYLPVFANVQSEAEGSTTEIVYAALDFNQKKSNMQQQADIEEDEDDDGVIYSTVLKKPAYMKQK</sequence>
<proteinExistence type="predicted"/>
<dbReference type="Proteomes" id="UP000515150">
    <property type="component" value="Chromosome 8"/>
</dbReference>
<dbReference type="AlphaFoldDB" id="A0A9W2XYD1"/>
<feature type="chain" id="PRO_5040726269" evidence="2">
    <location>
        <begin position="23"/>
        <end position="429"/>
    </location>
</feature>
<name>A0A9W2XYD1_BETSP</name>
<dbReference type="GeneID" id="114859996"/>
<evidence type="ECO:0000256" key="1">
    <source>
        <dbReference type="SAM" id="Phobius"/>
    </source>
</evidence>
<feature type="domain" description="Ig-like" evidence="3">
    <location>
        <begin position="224"/>
        <end position="306"/>
    </location>
</feature>
<dbReference type="KEGG" id="bspl:114859996"/>
<keyword evidence="1" id="KW-1133">Transmembrane helix</keyword>
<dbReference type="InterPro" id="IPR007110">
    <property type="entry name" value="Ig-like_dom"/>
</dbReference>
<keyword evidence="2" id="KW-0732">Signal</keyword>
<dbReference type="InterPro" id="IPR003599">
    <property type="entry name" value="Ig_sub"/>
</dbReference>
<feature type="signal peptide" evidence="2">
    <location>
        <begin position="1"/>
        <end position="22"/>
    </location>
</feature>
<dbReference type="OrthoDB" id="9448246at2759"/>
<feature type="transmembrane region" description="Helical" evidence="1">
    <location>
        <begin position="320"/>
        <end position="338"/>
    </location>
</feature>
<dbReference type="PANTHER" id="PTHR46013">
    <property type="entry name" value="VASCULAR CELL ADHESION MOLECULE 1"/>
    <property type="match status" value="1"/>
</dbReference>
<dbReference type="InterPro" id="IPR013783">
    <property type="entry name" value="Ig-like_fold"/>
</dbReference>
<organism evidence="4 5">
    <name type="scientific">Betta splendens</name>
    <name type="common">Siamese fighting fish</name>
    <dbReference type="NCBI Taxonomy" id="158456"/>
    <lineage>
        <taxon>Eukaryota</taxon>
        <taxon>Metazoa</taxon>
        <taxon>Chordata</taxon>
        <taxon>Craniata</taxon>
        <taxon>Vertebrata</taxon>
        <taxon>Euteleostomi</taxon>
        <taxon>Actinopterygii</taxon>
        <taxon>Neopterygii</taxon>
        <taxon>Teleostei</taxon>
        <taxon>Neoteleostei</taxon>
        <taxon>Acanthomorphata</taxon>
        <taxon>Anabantaria</taxon>
        <taxon>Anabantiformes</taxon>
        <taxon>Anabantoidei</taxon>
        <taxon>Osphronemidae</taxon>
        <taxon>Betta</taxon>
    </lineage>
</organism>
<dbReference type="SMART" id="SM00409">
    <property type="entry name" value="IG"/>
    <property type="match status" value="3"/>
</dbReference>
<dbReference type="InterPro" id="IPR036179">
    <property type="entry name" value="Ig-like_dom_sf"/>
</dbReference>
<dbReference type="CDD" id="cd00096">
    <property type="entry name" value="Ig"/>
    <property type="match status" value="1"/>
</dbReference>
<keyword evidence="4" id="KW-1185">Reference proteome</keyword>
<accession>A0A9W2XYD1</accession>
<dbReference type="InterPro" id="IPR003598">
    <property type="entry name" value="Ig_sub2"/>
</dbReference>